<evidence type="ECO:0000313" key="3">
    <source>
        <dbReference type="Proteomes" id="UP001225356"/>
    </source>
</evidence>
<protein>
    <recommendedName>
        <fullName evidence="4">MarR family transcriptional regulator</fullName>
    </recommendedName>
</protein>
<feature type="region of interest" description="Disordered" evidence="1">
    <location>
        <begin position="115"/>
        <end position="151"/>
    </location>
</feature>
<dbReference type="Proteomes" id="UP001225356">
    <property type="component" value="Unassembled WGS sequence"/>
</dbReference>
<dbReference type="EMBL" id="JAUSQU010000001">
    <property type="protein sequence ID" value="MDP9848287.1"/>
    <property type="molecule type" value="Genomic_DNA"/>
</dbReference>
<dbReference type="RefSeq" id="WP_307565496.1">
    <property type="nucleotide sequence ID" value="NZ_JAUSQU010000001.1"/>
</dbReference>
<organism evidence="2 3">
    <name type="scientific">Streptosporangium lutulentum</name>
    <dbReference type="NCBI Taxonomy" id="1461250"/>
    <lineage>
        <taxon>Bacteria</taxon>
        <taxon>Bacillati</taxon>
        <taxon>Actinomycetota</taxon>
        <taxon>Actinomycetes</taxon>
        <taxon>Streptosporangiales</taxon>
        <taxon>Streptosporangiaceae</taxon>
        <taxon>Streptosporangium</taxon>
    </lineage>
</organism>
<comment type="caution">
    <text evidence="2">The sequence shown here is derived from an EMBL/GenBank/DDBJ whole genome shotgun (WGS) entry which is preliminary data.</text>
</comment>
<name>A0ABT9QNI0_9ACTN</name>
<evidence type="ECO:0008006" key="4">
    <source>
        <dbReference type="Google" id="ProtNLM"/>
    </source>
</evidence>
<gene>
    <name evidence="2" type="ORF">J2853_007498</name>
</gene>
<evidence type="ECO:0000313" key="2">
    <source>
        <dbReference type="EMBL" id="MDP9848287.1"/>
    </source>
</evidence>
<feature type="compositionally biased region" description="Low complexity" evidence="1">
    <location>
        <begin position="129"/>
        <end position="151"/>
    </location>
</feature>
<proteinExistence type="predicted"/>
<accession>A0ABT9QNI0</accession>
<reference evidence="2 3" key="1">
    <citation type="submission" date="2023-07" db="EMBL/GenBank/DDBJ databases">
        <title>Sequencing the genomes of 1000 actinobacteria strains.</title>
        <authorList>
            <person name="Klenk H.-P."/>
        </authorList>
    </citation>
    <scope>NUCLEOTIDE SEQUENCE [LARGE SCALE GENOMIC DNA]</scope>
    <source>
        <strain evidence="2 3">DSM 46740</strain>
    </source>
</reference>
<keyword evidence="3" id="KW-1185">Reference proteome</keyword>
<evidence type="ECO:0000256" key="1">
    <source>
        <dbReference type="SAM" id="MobiDB-lite"/>
    </source>
</evidence>
<sequence length="240" mass="25923">MSDKKLSIPEISALVVLMVEAKEVSNPELKEHHGLTLDGKARRHLNELKLVDSWKDGRAYAHVLTDLGWARMAEELHAGTVPLLPGSAGAMARALLIGLQGFMKRTDHRLADIFQPRNDSDAGDSSVPAAESEVEVSTPAAVAASPAPAATSTPDIEARVRAAYTELAREPGTWVSLTKIRPLLGDATRAEVDDVLTLMNRMPGVNIVPESNQKTLTQQDRDAAVTIGDQAKHFLSIEVR</sequence>